<dbReference type="NCBIfam" id="TIGR00462">
    <property type="entry name" value="genX"/>
    <property type="match status" value="1"/>
</dbReference>
<dbReference type="GO" id="GO:0005524">
    <property type="term" value="F:ATP binding"/>
    <property type="evidence" value="ECO:0007669"/>
    <property type="project" value="UniProtKB-KW"/>
</dbReference>
<dbReference type="OrthoDB" id="9802326at2"/>
<dbReference type="InterPro" id="IPR006195">
    <property type="entry name" value="aa-tRNA-synth_II"/>
</dbReference>
<dbReference type="InterPro" id="IPR004525">
    <property type="entry name" value="EpmA"/>
</dbReference>
<proteinExistence type="predicted"/>
<keyword evidence="6" id="KW-1185">Reference proteome</keyword>
<dbReference type="Pfam" id="PF00152">
    <property type="entry name" value="tRNA-synt_2"/>
    <property type="match status" value="1"/>
</dbReference>
<dbReference type="SUPFAM" id="SSF55681">
    <property type="entry name" value="Class II aaRS and biotin synthetases"/>
    <property type="match status" value="1"/>
</dbReference>
<dbReference type="PANTHER" id="PTHR42918">
    <property type="entry name" value="LYSYL-TRNA SYNTHETASE"/>
    <property type="match status" value="1"/>
</dbReference>
<dbReference type="GO" id="GO:0005829">
    <property type="term" value="C:cytosol"/>
    <property type="evidence" value="ECO:0007669"/>
    <property type="project" value="TreeGrafter"/>
</dbReference>
<protein>
    <submittedName>
        <fullName evidence="5">EF-P lysine aminoacylase GenX</fullName>
    </submittedName>
</protein>
<evidence type="ECO:0000259" key="4">
    <source>
        <dbReference type="PROSITE" id="PS50862"/>
    </source>
</evidence>
<dbReference type="AlphaFoldDB" id="A0A545T769"/>
<dbReference type="GO" id="GO:0000049">
    <property type="term" value="F:tRNA binding"/>
    <property type="evidence" value="ECO:0007669"/>
    <property type="project" value="TreeGrafter"/>
</dbReference>
<sequence>MTVQGENTNQVSQILNLRAKTKALIRDYFLQHQVIEVDTPLLAKYSVTDPYMSQLEANNLQGKSHGFLQTSPEYSMKKLLCHGAGDIYQFDKAFRADESGEHHRTEFTMLEWYRIGWDDQQLMDEVHRIIQLCVGSIERIDISYRDAFIRYLAIDPFTIDERELAEFATKLLGELPGNMLFDNYLTLLFSTKVESQFEANKVTFVYDFPASQAALAKIVETEYGLIGKRFEAYAGGLELANGFDELTEPDTQLKRFQEENDTRRQLGYPQVEIDRQLIRAMERGLPACAGVALGFDRLLMLKWGVNDISRVLPLENLP</sequence>
<dbReference type="Proteomes" id="UP000317839">
    <property type="component" value="Unassembled WGS sequence"/>
</dbReference>
<dbReference type="GO" id="GO:0006430">
    <property type="term" value="P:lysyl-tRNA aminoacylation"/>
    <property type="evidence" value="ECO:0007669"/>
    <property type="project" value="InterPro"/>
</dbReference>
<gene>
    <name evidence="5" type="primary">genX</name>
    <name evidence="5" type="ORF">FLL45_16380</name>
</gene>
<dbReference type="NCBIfam" id="NF006828">
    <property type="entry name" value="PRK09350.1"/>
    <property type="match status" value="1"/>
</dbReference>
<name>A0A545T769_9GAMM</name>
<dbReference type="PANTHER" id="PTHR42918:SF6">
    <property type="entry name" value="ELONGATION FACTOR P--(R)-BETA-LYSINE LIGASE"/>
    <property type="match status" value="1"/>
</dbReference>
<evidence type="ECO:0000313" key="6">
    <source>
        <dbReference type="Proteomes" id="UP000317839"/>
    </source>
</evidence>
<organism evidence="5 6">
    <name type="scientific">Aliikangiella marina</name>
    <dbReference type="NCBI Taxonomy" id="1712262"/>
    <lineage>
        <taxon>Bacteria</taxon>
        <taxon>Pseudomonadati</taxon>
        <taxon>Pseudomonadota</taxon>
        <taxon>Gammaproteobacteria</taxon>
        <taxon>Oceanospirillales</taxon>
        <taxon>Pleioneaceae</taxon>
        <taxon>Aliikangiella</taxon>
    </lineage>
</organism>
<dbReference type="InterPro" id="IPR045864">
    <property type="entry name" value="aa-tRNA-synth_II/BPL/LPL"/>
</dbReference>
<reference evidence="5 6" key="1">
    <citation type="submission" date="2019-06" db="EMBL/GenBank/DDBJ databases">
        <title>Draft genome of Aliikangiella marina GYP-15.</title>
        <authorList>
            <person name="Wang G."/>
        </authorList>
    </citation>
    <scope>NUCLEOTIDE SEQUENCE [LARGE SCALE GENOMIC DNA]</scope>
    <source>
        <strain evidence="5 6">GYP-15</strain>
    </source>
</reference>
<accession>A0A545T769</accession>
<keyword evidence="1" id="KW-0436">Ligase</keyword>
<evidence type="ECO:0000256" key="2">
    <source>
        <dbReference type="ARBA" id="ARBA00022741"/>
    </source>
</evidence>
<dbReference type="EMBL" id="VIKR01000004">
    <property type="protein sequence ID" value="TQV73038.1"/>
    <property type="molecule type" value="Genomic_DNA"/>
</dbReference>
<feature type="domain" description="Aminoacyl-transfer RNA synthetases class-II family profile" evidence="4">
    <location>
        <begin position="17"/>
        <end position="313"/>
    </location>
</feature>
<evidence type="ECO:0000313" key="5">
    <source>
        <dbReference type="EMBL" id="TQV73038.1"/>
    </source>
</evidence>
<keyword evidence="2" id="KW-0547">Nucleotide-binding</keyword>
<dbReference type="InterPro" id="IPR004364">
    <property type="entry name" value="Aa-tRNA-synt_II"/>
</dbReference>
<dbReference type="GO" id="GO:0004824">
    <property type="term" value="F:lysine-tRNA ligase activity"/>
    <property type="evidence" value="ECO:0007669"/>
    <property type="project" value="InterPro"/>
</dbReference>
<keyword evidence="3" id="KW-0067">ATP-binding</keyword>
<comment type="caution">
    <text evidence="5">The sequence shown here is derived from an EMBL/GenBank/DDBJ whole genome shotgun (WGS) entry which is preliminary data.</text>
</comment>
<dbReference type="PROSITE" id="PS50862">
    <property type="entry name" value="AA_TRNA_LIGASE_II"/>
    <property type="match status" value="1"/>
</dbReference>
<dbReference type="Gene3D" id="3.30.930.10">
    <property type="entry name" value="Bira Bifunctional Protein, Domain 2"/>
    <property type="match status" value="1"/>
</dbReference>
<evidence type="ECO:0000256" key="1">
    <source>
        <dbReference type="ARBA" id="ARBA00022598"/>
    </source>
</evidence>
<evidence type="ECO:0000256" key="3">
    <source>
        <dbReference type="ARBA" id="ARBA00022840"/>
    </source>
</evidence>